<evidence type="ECO:0000313" key="2">
    <source>
        <dbReference type="Proteomes" id="UP000309997"/>
    </source>
</evidence>
<name>A0ACC4CEY3_POPAL</name>
<comment type="caution">
    <text evidence="1">The sequence shown here is derived from an EMBL/GenBank/DDBJ whole genome shotgun (WGS) entry which is preliminary data.</text>
</comment>
<evidence type="ECO:0000313" key="1">
    <source>
        <dbReference type="EMBL" id="KAL3596413.1"/>
    </source>
</evidence>
<organism evidence="1 2">
    <name type="scientific">Populus alba</name>
    <name type="common">White poplar</name>
    <dbReference type="NCBI Taxonomy" id="43335"/>
    <lineage>
        <taxon>Eukaryota</taxon>
        <taxon>Viridiplantae</taxon>
        <taxon>Streptophyta</taxon>
        <taxon>Embryophyta</taxon>
        <taxon>Tracheophyta</taxon>
        <taxon>Spermatophyta</taxon>
        <taxon>Magnoliopsida</taxon>
        <taxon>eudicotyledons</taxon>
        <taxon>Gunneridae</taxon>
        <taxon>Pentapetalae</taxon>
        <taxon>rosids</taxon>
        <taxon>fabids</taxon>
        <taxon>Malpighiales</taxon>
        <taxon>Salicaceae</taxon>
        <taxon>Saliceae</taxon>
        <taxon>Populus</taxon>
    </lineage>
</organism>
<keyword evidence="2" id="KW-1185">Reference proteome</keyword>
<dbReference type="EMBL" id="RCHU02000004">
    <property type="protein sequence ID" value="KAL3596413.1"/>
    <property type="molecule type" value="Genomic_DNA"/>
</dbReference>
<dbReference type="Proteomes" id="UP000309997">
    <property type="component" value="Unassembled WGS sequence"/>
</dbReference>
<gene>
    <name evidence="1" type="ORF">D5086_008050</name>
</gene>
<accession>A0ACC4CEY3</accession>
<proteinExistence type="predicted"/>
<protein>
    <submittedName>
        <fullName evidence="1">Uncharacterized protein</fullName>
    </submittedName>
</protein>
<reference evidence="1 2" key="1">
    <citation type="journal article" date="2024" name="Plant Biotechnol. J.">
        <title>Genome and CRISPR/Cas9 system of a widespread forest tree (Populus alba) in the world.</title>
        <authorList>
            <person name="Liu Y.J."/>
            <person name="Jiang P.F."/>
            <person name="Han X.M."/>
            <person name="Li X.Y."/>
            <person name="Wang H.M."/>
            <person name="Wang Y.J."/>
            <person name="Wang X.X."/>
            <person name="Zeng Q.Y."/>
        </authorList>
    </citation>
    <scope>NUCLEOTIDE SEQUENCE [LARGE SCALE GENOMIC DNA]</scope>
    <source>
        <strain evidence="2">cv. PAL-ZL1</strain>
    </source>
</reference>
<sequence>MKNNNKHQLALLLFPIILFCQPISAIDFVFNGFNSSSVSLYGSAVFESRILTLTNQTSFTIGRALYPKKIPTKAQNSSFVYPFSTSFIFAMAPYKNVLPGHGLVFLFVPFTGIEDVNSLTSIAAADAGYWADNSRSSSSNGNSSDDDRKSFKEQKLNNGKNYQVWIDYADSLINVTMAPAGQLVQSHKILAWSFSNSNFSLSERLVTTGLPSFVLPKDPFFRSKGFISGATVGGLLLVVSAATIFWRPIEEGKPPLVEWLWKMMMEGKLLHALDERLRARGDQFDEEEVERILHLGLLCAYPDPKVRPTMRQAVKVLEGKNELNEIEIEDMDTYLLKQMKSKDWWTDYSQSSNHGSHPTFDEIRRYQSSSMSLSWANTTMEGRASLEGAESEGGRTQIQEHLN</sequence>